<evidence type="ECO:0000313" key="1">
    <source>
        <dbReference type="EMBL" id="KFC77396.1"/>
    </source>
</evidence>
<dbReference type="EMBL" id="JMPJ01000075">
    <property type="protein sequence ID" value="KFC77396.1"/>
    <property type="molecule type" value="Genomic_DNA"/>
</dbReference>
<protein>
    <submittedName>
        <fullName evidence="1">Phage minor tail protein</fullName>
    </submittedName>
</protein>
<keyword evidence="2" id="KW-1185">Reference proteome</keyword>
<comment type="caution">
    <text evidence="1">The sequence shown here is derived from an EMBL/GenBank/DDBJ whole genome shotgun (WGS) entry which is preliminary data.</text>
</comment>
<dbReference type="RefSeq" id="WP_051899599.1">
    <property type="nucleotide sequence ID" value="NZ_JMPJ01000075.1"/>
</dbReference>
<accession>A0A085G101</accession>
<name>A0A085G101_EWIA3</name>
<reference evidence="1 2" key="1">
    <citation type="submission" date="2014-05" db="EMBL/GenBank/DDBJ databases">
        <title>ATOL: Assembling a taxonomically balanced genome-scale reconstruction of the evolutionary history of the Enterobacteriaceae.</title>
        <authorList>
            <person name="Plunkett G.III."/>
            <person name="Neeno-Eckwall E.C."/>
            <person name="Glasner J.D."/>
            <person name="Perna N.T."/>
        </authorList>
    </citation>
    <scope>NUCLEOTIDE SEQUENCE [LARGE SCALE GENOMIC DNA]</scope>
    <source>
        <strain evidence="1 2">ATCC 33852</strain>
    </source>
</reference>
<dbReference type="Proteomes" id="UP000028640">
    <property type="component" value="Unassembled WGS sequence"/>
</dbReference>
<proteinExistence type="predicted"/>
<dbReference type="OrthoDB" id="8607203at2"/>
<sequence length="118" mass="13095">MAVETFTWPTQIASQPASEYTRTVREVQFGNGYGQISEDGINSEKIKFPYSFRGPLETSLAIRDFCRRHCIKAFIFKPPHGEVGLYRVAADSIRLVPIGKTQATVSATFEQAYSASGV</sequence>
<gene>
    <name evidence="1" type="ORF">GEAM_4247</name>
</gene>
<evidence type="ECO:0000313" key="2">
    <source>
        <dbReference type="Proteomes" id="UP000028640"/>
    </source>
</evidence>
<organism evidence="1 2">
    <name type="scientific">Ewingella americana (strain ATCC 33852 / DSM 4580 / CCUG 14506 / JCM 5911 / LMG 7869 / NCTC 12157 / CDC 1468-78)</name>
    <dbReference type="NCBI Taxonomy" id="910964"/>
    <lineage>
        <taxon>Bacteria</taxon>
        <taxon>Pseudomonadati</taxon>
        <taxon>Pseudomonadota</taxon>
        <taxon>Gammaproteobacteria</taxon>
        <taxon>Enterobacterales</taxon>
        <taxon>Yersiniaceae</taxon>
        <taxon>Ewingella</taxon>
    </lineage>
</organism>
<dbReference type="GeneID" id="78382365"/>
<dbReference type="eggNOG" id="COG4718">
    <property type="taxonomic scope" value="Bacteria"/>
</dbReference>
<dbReference type="STRING" id="910964.GEAM_4247"/>
<dbReference type="AlphaFoldDB" id="A0A085G101"/>
<dbReference type="Pfam" id="PF05939">
    <property type="entry name" value="Phage_min_tail"/>
    <property type="match status" value="1"/>
</dbReference>
<dbReference type="InterPro" id="IPR010265">
    <property type="entry name" value="Phage_lambda_TipM"/>
</dbReference>